<dbReference type="AlphaFoldDB" id="A0A101Q378"/>
<dbReference type="InterPro" id="IPR052021">
    <property type="entry name" value="Type-I_RS_S_subunit"/>
</dbReference>
<keyword evidence="6" id="KW-1185">Reference proteome</keyword>
<dbReference type="Pfam" id="PF01420">
    <property type="entry name" value="Methylase_S"/>
    <property type="match status" value="1"/>
</dbReference>
<keyword evidence="2" id="KW-0680">Restriction system</keyword>
<evidence type="ECO:0000256" key="1">
    <source>
        <dbReference type="ARBA" id="ARBA00010923"/>
    </source>
</evidence>
<dbReference type="GO" id="GO:0009307">
    <property type="term" value="P:DNA restriction-modification system"/>
    <property type="evidence" value="ECO:0007669"/>
    <property type="project" value="UniProtKB-KW"/>
</dbReference>
<dbReference type="GO" id="GO:0032259">
    <property type="term" value="P:methylation"/>
    <property type="evidence" value="ECO:0007669"/>
    <property type="project" value="UniProtKB-KW"/>
</dbReference>
<keyword evidence="5" id="KW-0808">Transferase</keyword>
<keyword evidence="5" id="KW-0489">Methyltransferase</keyword>
<feature type="domain" description="Type I restriction modification DNA specificity" evidence="4">
    <location>
        <begin position="10"/>
        <end position="187"/>
    </location>
</feature>
<protein>
    <submittedName>
        <fullName evidence="5">N-6 DNA methylase</fullName>
    </submittedName>
</protein>
<dbReference type="SUPFAM" id="SSF116734">
    <property type="entry name" value="DNA methylase specificity domain"/>
    <property type="match status" value="1"/>
</dbReference>
<dbReference type="EMBL" id="LMWP01000028">
    <property type="protein sequence ID" value="KUN22500.1"/>
    <property type="molecule type" value="Genomic_DNA"/>
</dbReference>
<evidence type="ECO:0000256" key="3">
    <source>
        <dbReference type="ARBA" id="ARBA00023125"/>
    </source>
</evidence>
<dbReference type="Gene3D" id="3.90.220.20">
    <property type="entry name" value="DNA methylase specificity domains"/>
    <property type="match status" value="1"/>
</dbReference>
<organism evidence="5 6">
    <name type="scientific">Streptomyces corchorusii</name>
    <name type="common">Streptomyces chibaensis</name>
    <dbReference type="NCBI Taxonomy" id="1903"/>
    <lineage>
        <taxon>Bacteria</taxon>
        <taxon>Bacillati</taxon>
        <taxon>Actinomycetota</taxon>
        <taxon>Actinomycetes</taxon>
        <taxon>Kitasatosporales</taxon>
        <taxon>Streptomycetaceae</taxon>
        <taxon>Streptomyces</taxon>
    </lineage>
</organism>
<evidence type="ECO:0000256" key="2">
    <source>
        <dbReference type="ARBA" id="ARBA00022747"/>
    </source>
</evidence>
<evidence type="ECO:0000259" key="4">
    <source>
        <dbReference type="Pfam" id="PF01420"/>
    </source>
</evidence>
<sequence length="213" mass="23455">MSEEMIDALPHGWRRVSLGDICEIQGGGPAVRRTERIEAGVPLIRPADLRNRRIADRSGMVCVDPRTARDLSKYRVLADDILVARTGAVGRVALVTAQESGWLYNTHLFRVRAHEPTQAAYLLAYLSRRGAGEWLERRAAGTTGMRSITVRTLHDLPVPLPALDQQREIGAALHAIDEKIRAHEEIIRATADLREVLSDLLMSGDLPTGSSAP</sequence>
<gene>
    <name evidence="5" type="ORF">AQJ11_25650</name>
</gene>
<comment type="similarity">
    <text evidence="1">Belongs to the type-I restriction system S methylase family.</text>
</comment>
<dbReference type="GO" id="GO:0003677">
    <property type="term" value="F:DNA binding"/>
    <property type="evidence" value="ECO:0007669"/>
    <property type="project" value="UniProtKB-KW"/>
</dbReference>
<comment type="caution">
    <text evidence="5">The sequence shown here is derived from an EMBL/GenBank/DDBJ whole genome shotgun (WGS) entry which is preliminary data.</text>
</comment>
<proteinExistence type="inferred from homology"/>
<keyword evidence="3" id="KW-0238">DNA-binding</keyword>
<name>A0A101Q378_STRCK</name>
<dbReference type="PANTHER" id="PTHR30408">
    <property type="entry name" value="TYPE-1 RESTRICTION ENZYME ECOKI SPECIFICITY PROTEIN"/>
    <property type="match status" value="1"/>
</dbReference>
<dbReference type="RefSeq" id="WP_059264547.1">
    <property type="nucleotide sequence ID" value="NZ_KQ948360.1"/>
</dbReference>
<evidence type="ECO:0000313" key="6">
    <source>
        <dbReference type="Proteomes" id="UP000053398"/>
    </source>
</evidence>
<dbReference type="PANTHER" id="PTHR30408:SF12">
    <property type="entry name" value="TYPE I RESTRICTION ENZYME MJAVIII SPECIFICITY SUBUNIT"/>
    <property type="match status" value="1"/>
</dbReference>
<dbReference type="InterPro" id="IPR000055">
    <property type="entry name" value="Restrct_endonuc_typeI_TRD"/>
</dbReference>
<dbReference type="Proteomes" id="UP000053398">
    <property type="component" value="Unassembled WGS sequence"/>
</dbReference>
<evidence type="ECO:0000313" key="5">
    <source>
        <dbReference type="EMBL" id="KUN22500.1"/>
    </source>
</evidence>
<dbReference type="GO" id="GO:0008168">
    <property type="term" value="F:methyltransferase activity"/>
    <property type="evidence" value="ECO:0007669"/>
    <property type="project" value="UniProtKB-KW"/>
</dbReference>
<dbReference type="InterPro" id="IPR044946">
    <property type="entry name" value="Restrct_endonuc_typeI_TRD_sf"/>
</dbReference>
<accession>A0A101Q378</accession>
<reference evidence="5 6" key="1">
    <citation type="submission" date="2015-10" db="EMBL/GenBank/DDBJ databases">
        <title>Draft genome sequence of Streptomyces corchorusii DSM 40340, type strain for the species Streptomyces corchorusii.</title>
        <authorList>
            <person name="Ruckert C."/>
            <person name="Winkler A."/>
            <person name="Kalinowski J."/>
            <person name="Kampfer P."/>
            <person name="Glaeser S."/>
        </authorList>
    </citation>
    <scope>NUCLEOTIDE SEQUENCE [LARGE SCALE GENOMIC DNA]</scope>
    <source>
        <strain evidence="5 6">DSM 40340</strain>
    </source>
</reference>